<dbReference type="Proteomes" id="UP000756921">
    <property type="component" value="Unassembled WGS sequence"/>
</dbReference>
<evidence type="ECO:0000256" key="1">
    <source>
        <dbReference type="SAM" id="MobiDB-lite"/>
    </source>
</evidence>
<protein>
    <recommendedName>
        <fullName evidence="4">C2H2-type domain-containing protein</fullName>
    </recommendedName>
</protein>
<dbReference type="OrthoDB" id="5366256at2759"/>
<evidence type="ECO:0000313" key="2">
    <source>
        <dbReference type="EMBL" id="KAF9729800.1"/>
    </source>
</evidence>
<name>A0A9P6G8J9_9PLEO</name>
<sequence length="247" mass="26689">MSYANIESFSLASGAGNHTARSNMLGQQQLRRPTESRAMPPYQPSLPRAPSPRSMELTRTSQSSIVYHANSCRPSPIPSSGLQGYAYLAVHSPLPGTSLGINIPSHPPPPLYPSNSYGNNGCTTLPTASYPSITSPAPYPSYGYSTCFVRHSVGPAPGSTTPSRSQTSGPMPRILNTKAKPQCWDHSCNGRQFSTFSNLLRHQREKSGMAAKSYCPRCGAGFTRPTARTNHMAHEKCIAPQILIGRR</sequence>
<keyword evidence="3" id="KW-1185">Reference proteome</keyword>
<evidence type="ECO:0008006" key="4">
    <source>
        <dbReference type="Google" id="ProtNLM"/>
    </source>
</evidence>
<feature type="compositionally biased region" description="Pro residues" evidence="1">
    <location>
        <begin position="41"/>
        <end position="50"/>
    </location>
</feature>
<feature type="region of interest" description="Disordered" evidence="1">
    <location>
        <begin position="14"/>
        <end position="60"/>
    </location>
</feature>
<comment type="caution">
    <text evidence="2">The sequence shown here is derived from an EMBL/GenBank/DDBJ whole genome shotgun (WGS) entry which is preliminary data.</text>
</comment>
<reference evidence="2" key="1">
    <citation type="journal article" date="2020" name="Mol. Plant Microbe Interact.">
        <title>Genome Sequence of the Biocontrol Agent Coniothyrium minitans strain Conio (IMI 134523).</title>
        <authorList>
            <person name="Patel D."/>
            <person name="Shittu T.A."/>
            <person name="Baroncelli R."/>
            <person name="Muthumeenakshi S."/>
            <person name="Osborne T.H."/>
            <person name="Janganan T.K."/>
            <person name="Sreenivasaprasad S."/>
        </authorList>
    </citation>
    <scope>NUCLEOTIDE SEQUENCE</scope>
    <source>
        <strain evidence="2">Conio</strain>
    </source>
</reference>
<accession>A0A9P6G8J9</accession>
<evidence type="ECO:0000313" key="3">
    <source>
        <dbReference type="Proteomes" id="UP000756921"/>
    </source>
</evidence>
<dbReference type="Gene3D" id="3.30.160.60">
    <property type="entry name" value="Classic Zinc Finger"/>
    <property type="match status" value="1"/>
</dbReference>
<organism evidence="2 3">
    <name type="scientific">Paraphaeosphaeria minitans</name>
    <dbReference type="NCBI Taxonomy" id="565426"/>
    <lineage>
        <taxon>Eukaryota</taxon>
        <taxon>Fungi</taxon>
        <taxon>Dikarya</taxon>
        <taxon>Ascomycota</taxon>
        <taxon>Pezizomycotina</taxon>
        <taxon>Dothideomycetes</taxon>
        <taxon>Pleosporomycetidae</taxon>
        <taxon>Pleosporales</taxon>
        <taxon>Massarineae</taxon>
        <taxon>Didymosphaeriaceae</taxon>
        <taxon>Paraphaeosphaeria</taxon>
    </lineage>
</organism>
<dbReference type="AlphaFoldDB" id="A0A9P6G8J9"/>
<gene>
    <name evidence="2" type="ORF">PMIN01_11733</name>
</gene>
<dbReference type="EMBL" id="WJXW01000015">
    <property type="protein sequence ID" value="KAF9729800.1"/>
    <property type="molecule type" value="Genomic_DNA"/>
</dbReference>
<proteinExistence type="predicted"/>
<feature type="compositionally biased region" description="Polar residues" evidence="1">
    <location>
        <begin position="19"/>
        <end position="31"/>
    </location>
</feature>